<evidence type="ECO:0000256" key="2">
    <source>
        <dbReference type="ARBA" id="ARBA00022942"/>
    </source>
</evidence>
<gene>
    <name evidence="6" type="ORF">FA14DRAFT_165832</name>
</gene>
<keyword evidence="7" id="KW-1185">Reference proteome</keyword>
<dbReference type="STRING" id="1280837.A0A316V3Z5"/>
<dbReference type="GeneID" id="37021761"/>
<dbReference type="InterPro" id="IPR001353">
    <property type="entry name" value="Proteasome_sua/b"/>
</dbReference>
<evidence type="ECO:0000256" key="4">
    <source>
        <dbReference type="ARBA" id="ARBA00026071"/>
    </source>
</evidence>
<dbReference type="GO" id="GO:0005634">
    <property type="term" value="C:nucleus"/>
    <property type="evidence" value="ECO:0007669"/>
    <property type="project" value="UniProtKB-SubCell"/>
</dbReference>
<dbReference type="PROSITE" id="PS51476">
    <property type="entry name" value="PROTEASOME_BETA_2"/>
    <property type="match status" value="1"/>
</dbReference>
<dbReference type="Proteomes" id="UP000245771">
    <property type="component" value="Unassembled WGS sequence"/>
</dbReference>
<evidence type="ECO:0000313" key="6">
    <source>
        <dbReference type="EMBL" id="PWN32182.1"/>
    </source>
</evidence>
<dbReference type="InterPro" id="IPR035206">
    <property type="entry name" value="Proteasome_beta2"/>
</dbReference>
<name>A0A316V3Z5_9BASI</name>
<keyword evidence="3 5" id="KW-0539">Nucleus</keyword>
<evidence type="ECO:0000313" key="7">
    <source>
        <dbReference type="Proteomes" id="UP000245771"/>
    </source>
</evidence>
<comment type="function">
    <text evidence="5">Component of the proteasome, a multicatalytic proteinase complex which is characterized by its ability to cleave peptides with Arg, Phe, Tyr, Leu, and Glu adjacent to the leaving group at neutral or slightly basic pH. The proteasome has an ATP-dependent proteolytic activity.</text>
</comment>
<dbReference type="FunCoup" id="A0A316V3Z5">
    <property type="interactions" value="492"/>
</dbReference>
<dbReference type="GO" id="GO:0010498">
    <property type="term" value="P:proteasomal protein catabolic process"/>
    <property type="evidence" value="ECO:0007669"/>
    <property type="project" value="InterPro"/>
</dbReference>
<dbReference type="SUPFAM" id="SSF56235">
    <property type="entry name" value="N-terminal nucleophile aminohydrolases (Ntn hydrolases)"/>
    <property type="match status" value="1"/>
</dbReference>
<dbReference type="FunFam" id="3.60.20.10:FF:000008">
    <property type="entry name" value="Proteasome subunit beta type-4"/>
    <property type="match status" value="1"/>
</dbReference>
<dbReference type="GO" id="GO:0005737">
    <property type="term" value="C:cytoplasm"/>
    <property type="evidence" value="ECO:0007669"/>
    <property type="project" value="UniProtKB-SubCell"/>
</dbReference>
<dbReference type="CDD" id="cd03758">
    <property type="entry name" value="proteasome_beta_type_2"/>
    <property type="match status" value="1"/>
</dbReference>
<keyword evidence="1 5" id="KW-0963">Cytoplasm</keyword>
<protein>
    <recommendedName>
        <fullName evidence="5">Proteasome subunit beta</fullName>
    </recommendedName>
</protein>
<dbReference type="PANTHER" id="PTHR32194:SF2">
    <property type="entry name" value="PROTEASOME SUBUNIT BETA TYPE-1"/>
    <property type="match status" value="1"/>
</dbReference>
<dbReference type="EMBL" id="KZ819606">
    <property type="protein sequence ID" value="PWN32182.1"/>
    <property type="molecule type" value="Genomic_DNA"/>
</dbReference>
<dbReference type="InterPro" id="IPR029055">
    <property type="entry name" value="Ntn_hydrolases_N"/>
</dbReference>
<dbReference type="PANTHER" id="PTHR32194">
    <property type="entry name" value="METALLOPROTEASE TLDD"/>
    <property type="match status" value="1"/>
</dbReference>
<comment type="subunit">
    <text evidence="4">The 26S proteasome consists of a 20S proteasome core and two 19S regulatory subunits. The 20S proteasome core is composed of 28 subunits that are arranged in four stacked rings, resulting in a barrel-shaped structure. The two end rings are each formed by seven alpha subunits, and the two central rings are each formed by seven beta subunits. The catalytic chamber with the active sites is on the inside of the barrel.</text>
</comment>
<keyword evidence="2 5" id="KW-0647">Proteasome</keyword>
<dbReference type="InterPro" id="IPR016050">
    <property type="entry name" value="Proteasome_bsu_CS"/>
</dbReference>
<dbReference type="Gene3D" id="3.60.20.10">
    <property type="entry name" value="Glutamine Phosphoribosylpyrophosphate, subunit 1, domain 1"/>
    <property type="match status" value="1"/>
</dbReference>
<proteinExistence type="inferred from homology"/>
<dbReference type="Pfam" id="PF00227">
    <property type="entry name" value="Proteasome"/>
    <property type="match status" value="1"/>
</dbReference>
<comment type="subunit">
    <text evidence="5">Component of the proteasome complex.</text>
</comment>
<comment type="subcellular location">
    <subcellularLocation>
        <location evidence="5">Cytoplasm</location>
    </subcellularLocation>
    <subcellularLocation>
        <location evidence="5">Nucleus</location>
    </subcellularLocation>
</comment>
<evidence type="ECO:0000256" key="5">
    <source>
        <dbReference type="RuleBase" id="RU004203"/>
    </source>
</evidence>
<organism evidence="6 7">
    <name type="scientific">Meira miltonrushii</name>
    <dbReference type="NCBI Taxonomy" id="1280837"/>
    <lineage>
        <taxon>Eukaryota</taxon>
        <taxon>Fungi</taxon>
        <taxon>Dikarya</taxon>
        <taxon>Basidiomycota</taxon>
        <taxon>Ustilaginomycotina</taxon>
        <taxon>Exobasidiomycetes</taxon>
        <taxon>Exobasidiales</taxon>
        <taxon>Brachybasidiaceae</taxon>
        <taxon>Meira</taxon>
    </lineage>
</organism>
<dbReference type="GO" id="GO:0019774">
    <property type="term" value="C:proteasome core complex, beta-subunit complex"/>
    <property type="evidence" value="ECO:0007669"/>
    <property type="project" value="UniProtKB-ARBA"/>
</dbReference>
<dbReference type="RefSeq" id="XP_025352484.1">
    <property type="nucleotide sequence ID" value="XM_025499980.1"/>
</dbReference>
<dbReference type="InterPro" id="IPR023333">
    <property type="entry name" value="Proteasome_suB-type"/>
</dbReference>
<dbReference type="OrthoDB" id="268428at2759"/>
<evidence type="ECO:0000256" key="1">
    <source>
        <dbReference type="ARBA" id="ARBA00022490"/>
    </source>
</evidence>
<dbReference type="AlphaFoldDB" id="A0A316V3Z5"/>
<comment type="similarity">
    <text evidence="5">Belongs to the peptidase T1B family.</text>
</comment>
<evidence type="ECO:0000256" key="3">
    <source>
        <dbReference type="ARBA" id="ARBA00023242"/>
    </source>
</evidence>
<sequence>MECSFGITGKGYTIIASDCNAARSIVKMKGDEDKMRVLSKHLVMAYNGEAGDTLQFSEYVERNLRLYEIRNHVELRPKAAGSWIRAQVAESLRSRKPYQVNLLLGGFDVPSSSPALFWLDYLGTLASVPYAAHGYGAHFTMGTLDRYHRPDMSEQEGLELLKRCIDELKKRFIVDLGTWKVRVIDRQGIREIQL</sequence>
<dbReference type="PROSITE" id="PS00854">
    <property type="entry name" value="PROTEASOME_BETA_1"/>
    <property type="match status" value="1"/>
</dbReference>
<accession>A0A316V3Z5</accession>
<dbReference type="InParanoid" id="A0A316V3Z5"/>
<reference evidence="6 7" key="1">
    <citation type="journal article" date="2018" name="Mol. Biol. Evol.">
        <title>Broad Genomic Sampling Reveals a Smut Pathogenic Ancestry of the Fungal Clade Ustilaginomycotina.</title>
        <authorList>
            <person name="Kijpornyongpan T."/>
            <person name="Mondo S.J."/>
            <person name="Barry K."/>
            <person name="Sandor L."/>
            <person name="Lee J."/>
            <person name="Lipzen A."/>
            <person name="Pangilinan J."/>
            <person name="LaButti K."/>
            <person name="Hainaut M."/>
            <person name="Henrissat B."/>
            <person name="Grigoriev I.V."/>
            <person name="Spatafora J.W."/>
            <person name="Aime M.C."/>
        </authorList>
    </citation>
    <scope>NUCLEOTIDE SEQUENCE [LARGE SCALE GENOMIC DNA]</scope>
    <source>
        <strain evidence="6 7">MCA 3882</strain>
    </source>
</reference>